<dbReference type="OrthoDB" id="7875085at2"/>
<proteinExistence type="predicted"/>
<feature type="signal peptide" evidence="1">
    <location>
        <begin position="1"/>
        <end position="22"/>
    </location>
</feature>
<dbReference type="RefSeq" id="WP_092422511.1">
    <property type="nucleotide sequence ID" value="NZ_FNCL01000003.1"/>
</dbReference>
<sequence>MRVFDVCAAVAAVAMTTGAALAGSQGYPGDMYMPGSAGFVAGGTGGQPLVQAYPGGNMCTNGRQPVIVGGEISCGVPTGGTYYNPPNRVSRGTMAPLPRAYAPAGEKGVANP</sequence>
<dbReference type="Proteomes" id="UP000199392">
    <property type="component" value="Unassembled WGS sequence"/>
</dbReference>
<dbReference type="AlphaFoldDB" id="A0A1I6RDV0"/>
<keyword evidence="3" id="KW-1185">Reference proteome</keyword>
<protein>
    <submittedName>
        <fullName evidence="2">Uncharacterized protein</fullName>
    </submittedName>
</protein>
<evidence type="ECO:0000313" key="3">
    <source>
        <dbReference type="Proteomes" id="UP000199392"/>
    </source>
</evidence>
<accession>A0A1I6RDV0</accession>
<name>A0A1I6RDV0_9RHOB</name>
<evidence type="ECO:0000256" key="1">
    <source>
        <dbReference type="SAM" id="SignalP"/>
    </source>
</evidence>
<organism evidence="2 3">
    <name type="scientific">Alloyangia pacifica</name>
    <dbReference type="NCBI Taxonomy" id="311180"/>
    <lineage>
        <taxon>Bacteria</taxon>
        <taxon>Pseudomonadati</taxon>
        <taxon>Pseudomonadota</taxon>
        <taxon>Alphaproteobacteria</taxon>
        <taxon>Rhodobacterales</taxon>
        <taxon>Roseobacteraceae</taxon>
        <taxon>Alloyangia</taxon>
    </lineage>
</organism>
<reference evidence="3" key="1">
    <citation type="submission" date="2016-10" db="EMBL/GenBank/DDBJ databases">
        <authorList>
            <person name="Varghese N."/>
            <person name="Submissions S."/>
        </authorList>
    </citation>
    <scope>NUCLEOTIDE SEQUENCE [LARGE SCALE GENOMIC DNA]</scope>
    <source>
        <strain evidence="3">DSM 26894</strain>
    </source>
</reference>
<gene>
    <name evidence="2" type="ORF">SAMN04488050_10321</name>
</gene>
<feature type="chain" id="PRO_5011671128" evidence="1">
    <location>
        <begin position="23"/>
        <end position="112"/>
    </location>
</feature>
<dbReference type="EMBL" id="FOZW01000003">
    <property type="protein sequence ID" value="SFS62899.1"/>
    <property type="molecule type" value="Genomic_DNA"/>
</dbReference>
<keyword evidence="1" id="KW-0732">Signal</keyword>
<evidence type="ECO:0000313" key="2">
    <source>
        <dbReference type="EMBL" id="SFS62899.1"/>
    </source>
</evidence>
<dbReference type="STRING" id="311180.SAMN04488050_10321"/>